<proteinExistence type="predicted"/>
<sequence>MRINCASHSRMTVTQVDEFLTKPPPGFSVHRLGSGYRVHSDPEKSLVLIDDFEHCEGKVVFQNSVGRKVKMRNLWEYTRMRKGLLSKSIHLLVSACGATLPACSKRAASGARALKQYVVSIDGNDPFIRWQMEKGLDWTMSSVAGESYRVDVDLSEAVESWAGKNTHIITDELIKAKFVWTDAYFTLKYYSDALFDFPHWFGFSKRQFMLRLTLASRE</sequence>
<name>A0AA88M174_CHASR</name>
<evidence type="ECO:0000313" key="2">
    <source>
        <dbReference type="Proteomes" id="UP001187415"/>
    </source>
</evidence>
<reference evidence="1" key="1">
    <citation type="submission" date="2023-07" db="EMBL/GenBank/DDBJ databases">
        <title>Chromosome-level Genome Assembly of Striped Snakehead (Channa striata).</title>
        <authorList>
            <person name="Liu H."/>
        </authorList>
    </citation>
    <scope>NUCLEOTIDE SEQUENCE</scope>
    <source>
        <strain evidence="1">Gz</strain>
        <tissue evidence="1">Muscle</tissue>
    </source>
</reference>
<protein>
    <recommendedName>
        <fullName evidence="3">Mesenteric estrogen-dependent adipogenesis protein</fullName>
    </recommendedName>
</protein>
<organism evidence="1 2">
    <name type="scientific">Channa striata</name>
    <name type="common">Snakehead murrel</name>
    <name type="synonym">Ophicephalus striatus</name>
    <dbReference type="NCBI Taxonomy" id="64152"/>
    <lineage>
        <taxon>Eukaryota</taxon>
        <taxon>Metazoa</taxon>
        <taxon>Chordata</taxon>
        <taxon>Craniata</taxon>
        <taxon>Vertebrata</taxon>
        <taxon>Euteleostomi</taxon>
        <taxon>Actinopterygii</taxon>
        <taxon>Neopterygii</taxon>
        <taxon>Teleostei</taxon>
        <taxon>Neoteleostei</taxon>
        <taxon>Acanthomorphata</taxon>
        <taxon>Anabantaria</taxon>
        <taxon>Anabantiformes</taxon>
        <taxon>Channoidei</taxon>
        <taxon>Channidae</taxon>
        <taxon>Channa</taxon>
    </lineage>
</organism>
<dbReference type="AlphaFoldDB" id="A0AA88M174"/>
<dbReference type="EMBL" id="JAUPFM010000015">
    <property type="protein sequence ID" value="KAK2828304.1"/>
    <property type="molecule type" value="Genomic_DNA"/>
</dbReference>
<evidence type="ECO:0008006" key="3">
    <source>
        <dbReference type="Google" id="ProtNLM"/>
    </source>
</evidence>
<accession>A0AA88M174</accession>
<keyword evidence="2" id="KW-1185">Reference proteome</keyword>
<gene>
    <name evidence="1" type="ORF">Q5P01_019338</name>
</gene>
<dbReference type="Proteomes" id="UP001187415">
    <property type="component" value="Unassembled WGS sequence"/>
</dbReference>
<evidence type="ECO:0000313" key="1">
    <source>
        <dbReference type="EMBL" id="KAK2828304.1"/>
    </source>
</evidence>
<comment type="caution">
    <text evidence="1">The sequence shown here is derived from an EMBL/GenBank/DDBJ whole genome shotgun (WGS) entry which is preliminary data.</text>
</comment>